<name>A0A956M0Q2_UNCEI</name>
<evidence type="ECO:0000313" key="2">
    <source>
        <dbReference type="EMBL" id="MCA9727701.1"/>
    </source>
</evidence>
<accession>A0A956M0Q2</accession>
<sequence length="91" mass="9452">MNALRVVARATLAAAALMLAAPGPGRATDLTEQDAVADATAVPENPSEVCSIPIGTEVPSVTVRDLDGQPQDLHDVVSAQPTILIFYRGGW</sequence>
<feature type="chain" id="PRO_5038142897" description="Redoxin domain-containing protein" evidence="1">
    <location>
        <begin position="28"/>
        <end position="91"/>
    </location>
</feature>
<proteinExistence type="predicted"/>
<dbReference type="Proteomes" id="UP000697710">
    <property type="component" value="Unassembled WGS sequence"/>
</dbReference>
<keyword evidence="1" id="KW-0732">Signal</keyword>
<dbReference type="EMBL" id="JAGQHR010000217">
    <property type="protein sequence ID" value="MCA9727701.1"/>
    <property type="molecule type" value="Genomic_DNA"/>
</dbReference>
<evidence type="ECO:0008006" key="4">
    <source>
        <dbReference type="Google" id="ProtNLM"/>
    </source>
</evidence>
<comment type="caution">
    <text evidence="2">The sequence shown here is derived from an EMBL/GenBank/DDBJ whole genome shotgun (WGS) entry which is preliminary data.</text>
</comment>
<dbReference type="InterPro" id="IPR036249">
    <property type="entry name" value="Thioredoxin-like_sf"/>
</dbReference>
<dbReference type="AlphaFoldDB" id="A0A956M0Q2"/>
<evidence type="ECO:0000256" key="1">
    <source>
        <dbReference type="SAM" id="SignalP"/>
    </source>
</evidence>
<reference evidence="2" key="1">
    <citation type="submission" date="2020-04" db="EMBL/GenBank/DDBJ databases">
        <authorList>
            <person name="Zhang T."/>
        </authorList>
    </citation>
    <scope>NUCLEOTIDE SEQUENCE</scope>
    <source>
        <strain evidence="2">HKST-UBA01</strain>
    </source>
</reference>
<dbReference type="SUPFAM" id="SSF52833">
    <property type="entry name" value="Thioredoxin-like"/>
    <property type="match status" value="1"/>
</dbReference>
<protein>
    <recommendedName>
        <fullName evidence="4">Redoxin domain-containing protein</fullName>
    </recommendedName>
</protein>
<reference evidence="2" key="2">
    <citation type="journal article" date="2021" name="Microbiome">
        <title>Successional dynamics and alternative stable states in a saline activated sludge microbial community over 9 years.</title>
        <authorList>
            <person name="Wang Y."/>
            <person name="Ye J."/>
            <person name="Ju F."/>
            <person name="Liu L."/>
            <person name="Boyd J.A."/>
            <person name="Deng Y."/>
            <person name="Parks D.H."/>
            <person name="Jiang X."/>
            <person name="Yin X."/>
            <person name="Woodcroft B.J."/>
            <person name="Tyson G.W."/>
            <person name="Hugenholtz P."/>
            <person name="Polz M.F."/>
            <person name="Zhang T."/>
        </authorList>
    </citation>
    <scope>NUCLEOTIDE SEQUENCE</scope>
    <source>
        <strain evidence="2">HKST-UBA01</strain>
    </source>
</reference>
<evidence type="ECO:0000313" key="3">
    <source>
        <dbReference type="Proteomes" id="UP000697710"/>
    </source>
</evidence>
<gene>
    <name evidence="2" type="ORF">KC729_08455</name>
</gene>
<feature type="signal peptide" evidence="1">
    <location>
        <begin position="1"/>
        <end position="27"/>
    </location>
</feature>
<organism evidence="2 3">
    <name type="scientific">Eiseniibacteriota bacterium</name>
    <dbReference type="NCBI Taxonomy" id="2212470"/>
    <lineage>
        <taxon>Bacteria</taxon>
        <taxon>Candidatus Eiseniibacteriota</taxon>
    </lineage>
</organism>